<dbReference type="InterPro" id="IPR003034">
    <property type="entry name" value="SAP_dom"/>
</dbReference>
<evidence type="ECO:0000256" key="3">
    <source>
        <dbReference type="ARBA" id="ARBA00022664"/>
    </source>
</evidence>
<keyword evidence="12" id="KW-1185">Reference proteome</keyword>
<dbReference type="Proteomes" id="UP000823046">
    <property type="component" value="Unassembled WGS sequence"/>
</dbReference>
<dbReference type="PANTHER" id="PTHR12707">
    <property type="entry name" value="PINN"/>
    <property type="match status" value="1"/>
</dbReference>
<reference evidence="11 12" key="1">
    <citation type="journal article" date="2020" name="bioRxiv">
        <title>Metabolic contributions of an alphaproteobacterial endosymbiont in the apicomplexan Cardiosporidium cionae.</title>
        <authorList>
            <person name="Hunter E.S."/>
            <person name="Paight C.J."/>
            <person name="Lane C.E."/>
        </authorList>
    </citation>
    <scope>NUCLEOTIDE SEQUENCE [LARGE SCALE GENOMIC DNA]</scope>
    <source>
        <strain evidence="11">ESH_2018</strain>
    </source>
</reference>
<evidence type="ECO:0000313" key="11">
    <source>
        <dbReference type="EMBL" id="KAF8822353.1"/>
    </source>
</evidence>
<keyword evidence="6" id="KW-0508">mRNA splicing</keyword>
<protein>
    <submittedName>
        <fullName evidence="11">Nuclear factor NF2</fullName>
    </submittedName>
</protein>
<feature type="compositionally biased region" description="Basic and acidic residues" evidence="9">
    <location>
        <begin position="376"/>
        <end position="392"/>
    </location>
</feature>
<name>A0ABQ7JEB4_9APIC</name>
<dbReference type="SMART" id="SM00513">
    <property type="entry name" value="SAP"/>
    <property type="match status" value="1"/>
</dbReference>
<feature type="coiled-coil region" evidence="8">
    <location>
        <begin position="174"/>
        <end position="201"/>
    </location>
</feature>
<evidence type="ECO:0000256" key="6">
    <source>
        <dbReference type="ARBA" id="ARBA00023187"/>
    </source>
</evidence>
<accession>A0ABQ7JEB4</accession>
<keyword evidence="7" id="KW-0539">Nucleus</keyword>
<evidence type="ECO:0000256" key="7">
    <source>
        <dbReference type="ARBA" id="ARBA00023242"/>
    </source>
</evidence>
<gene>
    <name evidence="11" type="ORF">IE077_003931</name>
</gene>
<dbReference type="SUPFAM" id="SSF68906">
    <property type="entry name" value="SAP domain"/>
    <property type="match status" value="1"/>
</dbReference>
<evidence type="ECO:0000256" key="4">
    <source>
        <dbReference type="ARBA" id="ARBA00023015"/>
    </source>
</evidence>
<evidence type="ECO:0000256" key="2">
    <source>
        <dbReference type="ARBA" id="ARBA00010386"/>
    </source>
</evidence>
<dbReference type="PROSITE" id="PS50800">
    <property type="entry name" value="SAP"/>
    <property type="match status" value="1"/>
</dbReference>
<feature type="domain" description="SAP" evidence="10">
    <location>
        <begin position="486"/>
        <end position="520"/>
    </location>
</feature>
<feature type="coiled-coil region" evidence="8">
    <location>
        <begin position="122"/>
        <end position="149"/>
    </location>
</feature>
<evidence type="ECO:0000256" key="8">
    <source>
        <dbReference type="SAM" id="Coils"/>
    </source>
</evidence>
<evidence type="ECO:0000259" key="10">
    <source>
        <dbReference type="PROSITE" id="PS50800"/>
    </source>
</evidence>
<evidence type="ECO:0000256" key="1">
    <source>
        <dbReference type="ARBA" id="ARBA00004123"/>
    </source>
</evidence>
<dbReference type="Gene3D" id="1.10.720.30">
    <property type="entry name" value="SAP domain"/>
    <property type="match status" value="1"/>
</dbReference>
<feature type="compositionally biased region" description="Basic and acidic residues" evidence="9">
    <location>
        <begin position="421"/>
        <end position="434"/>
    </location>
</feature>
<keyword evidence="8" id="KW-0175">Coiled coil</keyword>
<comment type="similarity">
    <text evidence="2">Belongs to the pinin family.</text>
</comment>
<evidence type="ECO:0000256" key="9">
    <source>
        <dbReference type="SAM" id="MobiDB-lite"/>
    </source>
</evidence>
<feature type="compositionally biased region" description="Basic and acidic residues" evidence="9">
    <location>
        <begin position="441"/>
        <end position="454"/>
    </location>
</feature>
<dbReference type="Pfam" id="PF02037">
    <property type="entry name" value="SAP"/>
    <property type="match status" value="1"/>
</dbReference>
<organism evidence="11 12">
    <name type="scientific">Cardiosporidium cionae</name>
    <dbReference type="NCBI Taxonomy" id="476202"/>
    <lineage>
        <taxon>Eukaryota</taxon>
        <taxon>Sar</taxon>
        <taxon>Alveolata</taxon>
        <taxon>Apicomplexa</taxon>
        <taxon>Aconoidasida</taxon>
        <taxon>Nephromycida</taxon>
        <taxon>Cardiosporidium</taxon>
    </lineage>
</organism>
<keyword evidence="3" id="KW-0507">mRNA processing</keyword>
<dbReference type="InterPro" id="IPR036361">
    <property type="entry name" value="SAP_dom_sf"/>
</dbReference>
<comment type="caution">
    <text evidence="11">The sequence shown here is derived from an EMBL/GenBank/DDBJ whole genome shotgun (WGS) entry which is preliminary data.</text>
</comment>
<proteinExistence type="inferred from homology"/>
<dbReference type="PANTHER" id="PTHR12707:SF0">
    <property type="entry name" value="PININ"/>
    <property type="match status" value="1"/>
</dbReference>
<dbReference type="EMBL" id="JADAQX010000061">
    <property type="protein sequence ID" value="KAF8822353.1"/>
    <property type="molecule type" value="Genomic_DNA"/>
</dbReference>
<feature type="compositionally biased region" description="Polar residues" evidence="9">
    <location>
        <begin position="336"/>
        <end position="364"/>
    </location>
</feature>
<evidence type="ECO:0000313" key="12">
    <source>
        <dbReference type="Proteomes" id="UP000823046"/>
    </source>
</evidence>
<sequence>MSGTTTELELHEEIRRLVNERNLIDYRLKSARGGRLGWGMRGGGSNRSTFRVESRPTNFHIPYPTTLSSFPPDATISVKRQREEPTPIAFEGPEFEVEKRPKIIIDEKTEERNRRLLNFGVLGHLNRARDQLQKEENSKQAQLQKSKVQRVAEKLQHGKKNLVELRRMDFELKRNEDVKKYENVEQQLIEKENELLRMNLAKHYQNMKNFISTKTFPTLFWLPAIMDEKTEQLKMDTVKIIEEKIETLRTIDFSAPPLIASASAAEPLPMTDEHISEMRTEGESAILSVGSSETLLPEAVDDTILFSADTSVDVTAELHYGVGSNNVHTESDETNFRSTIGKTDSISQNEKVTETPVTESTNLLIPSEAPVSSEIASREENHAASPRADRNGEVPNSVPISPKIKTKVDDAGLAEAIVPRRNNDRNPLPEKQDQAESMEASMKDTAHAPAETKENSDLVVISKLEMAKKATVQLFQDAPMLTREEVEEMTVASLVHKLKENGLNTQGKKAVLKERLLQYLEA</sequence>
<dbReference type="InterPro" id="IPR039853">
    <property type="entry name" value="Pinin"/>
</dbReference>
<comment type="subcellular location">
    <subcellularLocation>
        <location evidence="1">Nucleus</location>
    </subcellularLocation>
</comment>
<evidence type="ECO:0000256" key="5">
    <source>
        <dbReference type="ARBA" id="ARBA00023163"/>
    </source>
</evidence>
<keyword evidence="5" id="KW-0804">Transcription</keyword>
<dbReference type="Pfam" id="PF04696">
    <property type="entry name" value="Pinin_SDK_memA"/>
    <property type="match status" value="1"/>
</dbReference>
<dbReference type="InterPro" id="IPR006786">
    <property type="entry name" value="Pinin_SDK_MemA"/>
</dbReference>
<keyword evidence="4" id="KW-0805">Transcription regulation</keyword>
<feature type="region of interest" description="Disordered" evidence="9">
    <location>
        <begin position="324"/>
        <end position="454"/>
    </location>
</feature>